<feature type="transmembrane region" description="Helical" evidence="24">
    <location>
        <begin position="80"/>
        <end position="103"/>
    </location>
</feature>
<feature type="binding site" evidence="21">
    <location>
        <position position="93"/>
    </location>
    <ligand>
        <name>substrate</name>
    </ligand>
</feature>
<keyword evidence="8 24" id="KW-0808">Transferase</keyword>
<dbReference type="InterPro" id="IPR033718">
    <property type="entry name" value="DAGK_prok"/>
</dbReference>
<accession>G7UQB5</accession>
<feature type="binding site" evidence="22">
    <location>
        <position position="52"/>
    </location>
    <ligand>
        <name>ATP</name>
        <dbReference type="ChEBI" id="CHEBI:30616"/>
    </ligand>
</feature>
<evidence type="ECO:0000256" key="23">
    <source>
        <dbReference type="PIRSR" id="PIRSR600829-4"/>
    </source>
</evidence>
<feature type="binding site" evidence="23">
    <location>
        <position position="52"/>
    </location>
    <ligand>
        <name>a divalent metal cation</name>
        <dbReference type="ChEBI" id="CHEBI:60240"/>
    </ligand>
</feature>
<evidence type="ECO:0000256" key="18">
    <source>
        <dbReference type="ARBA" id="ARBA00023209"/>
    </source>
</evidence>
<dbReference type="PANTHER" id="PTHR34299:SF1">
    <property type="entry name" value="DIACYLGLYCEROL KINASE"/>
    <property type="match status" value="1"/>
</dbReference>
<keyword evidence="16 24" id="KW-0443">Lipid metabolism</keyword>
<keyword evidence="18" id="KW-0594">Phospholipid biosynthesis</keyword>
<evidence type="ECO:0000256" key="16">
    <source>
        <dbReference type="ARBA" id="ARBA00023098"/>
    </source>
</evidence>
<feature type="binding site" evidence="21">
    <location>
        <position position="33"/>
    </location>
    <ligand>
        <name>substrate</name>
    </ligand>
</feature>
<feature type="binding site" evidence="22">
    <location>
        <begin position="109"/>
        <end position="111"/>
    </location>
    <ligand>
        <name>ATP</name>
        <dbReference type="ChEBI" id="CHEBI:30616"/>
    </ligand>
</feature>
<keyword evidence="6" id="KW-0444">Lipid biosynthesis</keyword>
<evidence type="ECO:0000256" key="19">
    <source>
        <dbReference type="ARBA" id="ARBA00023264"/>
    </source>
</evidence>
<keyword evidence="9 24" id="KW-0812">Transmembrane</keyword>
<dbReference type="Pfam" id="PF01219">
    <property type="entry name" value="DAGK_prokar"/>
    <property type="match status" value="1"/>
</dbReference>
<feature type="binding site" evidence="21">
    <location>
        <position position="122"/>
    </location>
    <ligand>
        <name>substrate</name>
    </ligand>
</feature>
<evidence type="ECO:0000256" key="7">
    <source>
        <dbReference type="ARBA" id="ARBA00022519"/>
    </source>
</evidence>
<dbReference type="GO" id="GO:0046872">
    <property type="term" value="F:metal ion binding"/>
    <property type="evidence" value="ECO:0007669"/>
    <property type="project" value="UniProtKB-KW"/>
</dbReference>
<keyword evidence="19 24" id="KW-1208">Phospholipid metabolism</keyword>
<sequence length="153" mass="16423">MFQLDGLPAGRSALGQELTVADTYGHAPRGPARLLKAARWSWQGLCAAWMHESSFRLEVVLLVILAPIGLWLGGDGVERALLVGSLLLVLGVELLNSAVEAVIERYGAEFHALAGRAKDMGSAAVLMMMLNVLACWGLILGPRLYLYLSPPSL</sequence>
<evidence type="ECO:0000256" key="24">
    <source>
        <dbReference type="RuleBase" id="RU363065"/>
    </source>
</evidence>
<comment type="catalytic activity">
    <reaction evidence="24">
        <text>a 1,2-diacyl-sn-glycerol + ATP = a 1,2-diacyl-sn-glycero-3-phosphate + ADP + H(+)</text>
        <dbReference type="Rhea" id="RHEA:10272"/>
        <dbReference type="ChEBI" id="CHEBI:15378"/>
        <dbReference type="ChEBI" id="CHEBI:17815"/>
        <dbReference type="ChEBI" id="CHEBI:30616"/>
        <dbReference type="ChEBI" id="CHEBI:58608"/>
        <dbReference type="ChEBI" id="CHEBI:456216"/>
        <dbReference type="EC" id="2.7.1.107"/>
    </reaction>
</comment>
<keyword evidence="7 24" id="KW-0997">Cell inner membrane</keyword>
<evidence type="ECO:0000313" key="26">
    <source>
        <dbReference type="Proteomes" id="UP000005870"/>
    </source>
</evidence>
<comment type="similarity">
    <text evidence="2 24">Belongs to the bacterial diacylglycerol kinase family.</text>
</comment>
<keyword evidence="17 24" id="KW-0472">Membrane</keyword>
<comment type="function">
    <text evidence="24">Catalyzes the ATP-dependent phosphorylation of sn-l,2-diacylglycerol (DAG) to phosphatidic acid. Involved in the recycling of diacylglycerol produced as a by-product during membrane-derived oligosaccharide (MDO) biosynthesis.</text>
</comment>
<dbReference type="GO" id="GO:0004143">
    <property type="term" value="F:ATP-dependent diacylglycerol kinase activity"/>
    <property type="evidence" value="ECO:0007669"/>
    <property type="project" value="UniProtKB-EC"/>
</dbReference>
<keyword evidence="10 23" id="KW-0479">Metal-binding</keyword>
<keyword evidence="13 22" id="KW-0067">ATP-binding</keyword>
<evidence type="ECO:0000256" key="6">
    <source>
        <dbReference type="ARBA" id="ARBA00022516"/>
    </source>
</evidence>
<feature type="binding site" evidence="22">
    <location>
        <begin position="118"/>
        <end position="119"/>
    </location>
    <ligand>
        <name>ATP</name>
        <dbReference type="ChEBI" id="CHEBI:30616"/>
    </ligand>
</feature>
<dbReference type="GO" id="GO:0005886">
    <property type="term" value="C:plasma membrane"/>
    <property type="evidence" value="ECO:0007669"/>
    <property type="project" value="UniProtKB-SubCell"/>
</dbReference>
<evidence type="ECO:0000256" key="21">
    <source>
        <dbReference type="PIRSR" id="PIRSR600829-2"/>
    </source>
</evidence>
<dbReference type="eggNOG" id="COG0818">
    <property type="taxonomic scope" value="Bacteria"/>
</dbReference>
<evidence type="ECO:0000256" key="9">
    <source>
        <dbReference type="ARBA" id="ARBA00022692"/>
    </source>
</evidence>
<evidence type="ECO:0000256" key="13">
    <source>
        <dbReference type="ARBA" id="ARBA00022840"/>
    </source>
</evidence>
<dbReference type="Proteomes" id="UP000005870">
    <property type="component" value="Chromosome"/>
</dbReference>
<dbReference type="GO" id="GO:0005524">
    <property type="term" value="F:ATP binding"/>
    <property type="evidence" value="ECO:0007669"/>
    <property type="project" value="UniProtKB-KW"/>
</dbReference>
<dbReference type="KEGG" id="psd:DSC_05380"/>
<keyword evidence="15 24" id="KW-1133">Transmembrane helix</keyword>
<dbReference type="InterPro" id="IPR036945">
    <property type="entry name" value="DAGK_sf"/>
</dbReference>
<proteinExistence type="inferred from homology"/>
<comment type="subcellular location">
    <subcellularLocation>
        <location evidence="1 24">Cell inner membrane</location>
        <topology evidence="1 24">Multi-pass membrane protein</topology>
    </subcellularLocation>
</comment>
<evidence type="ECO:0000256" key="5">
    <source>
        <dbReference type="ARBA" id="ARBA00022475"/>
    </source>
</evidence>
<evidence type="ECO:0000256" key="17">
    <source>
        <dbReference type="ARBA" id="ARBA00023136"/>
    </source>
</evidence>
<feature type="binding site" evidence="21">
    <location>
        <position position="79"/>
    </location>
    <ligand>
        <name>substrate</name>
    </ligand>
</feature>
<dbReference type="GO" id="GO:0006654">
    <property type="term" value="P:phosphatidic acid biosynthetic process"/>
    <property type="evidence" value="ECO:0007669"/>
    <property type="project" value="InterPro"/>
</dbReference>
<name>G7UQB5_PSEUP</name>
<keyword evidence="11 22" id="KW-0547">Nucleotide-binding</keyword>
<evidence type="ECO:0000256" key="11">
    <source>
        <dbReference type="ARBA" id="ARBA00022741"/>
    </source>
</evidence>
<evidence type="ECO:0000313" key="25">
    <source>
        <dbReference type="EMBL" id="AER55727.1"/>
    </source>
</evidence>
<dbReference type="CDD" id="cd14264">
    <property type="entry name" value="DAGK_IM"/>
    <property type="match status" value="1"/>
</dbReference>
<feature type="binding site" evidence="21">
    <location>
        <begin position="37"/>
        <end position="42"/>
    </location>
    <ligand>
        <name>substrate</name>
    </ligand>
</feature>
<protein>
    <recommendedName>
        <fullName evidence="4 24">Diacylglycerol kinase</fullName>
        <ecNumber evidence="3 24">2.7.1.107</ecNumber>
    </recommendedName>
</protein>
<dbReference type="EC" id="2.7.1.107" evidence="3 24"/>
<evidence type="ECO:0000256" key="22">
    <source>
        <dbReference type="PIRSR" id="PIRSR600829-3"/>
    </source>
</evidence>
<dbReference type="STRING" id="1045855.DSC_05380"/>
<evidence type="ECO:0000256" key="12">
    <source>
        <dbReference type="ARBA" id="ARBA00022777"/>
    </source>
</evidence>
<feature type="binding site" evidence="23">
    <location>
        <position position="100"/>
    </location>
    <ligand>
        <name>a divalent metal cation</name>
        <dbReference type="ChEBI" id="CHEBI:60240"/>
    </ligand>
</feature>
<organism evidence="25 26">
    <name type="scientific">Pseudoxanthomonas spadix (strain BD-a59)</name>
    <dbReference type="NCBI Taxonomy" id="1045855"/>
    <lineage>
        <taxon>Bacteria</taxon>
        <taxon>Pseudomonadati</taxon>
        <taxon>Pseudomonadota</taxon>
        <taxon>Gammaproteobacteria</taxon>
        <taxon>Lysobacterales</taxon>
        <taxon>Lysobacteraceae</taxon>
        <taxon>Pseudoxanthomonas</taxon>
    </lineage>
</organism>
<keyword evidence="5" id="KW-1003">Cell membrane</keyword>
<keyword evidence="14 23" id="KW-0460">Magnesium</keyword>
<evidence type="ECO:0000256" key="3">
    <source>
        <dbReference type="ARBA" id="ARBA00012133"/>
    </source>
</evidence>
<evidence type="ECO:0000256" key="1">
    <source>
        <dbReference type="ARBA" id="ARBA00004429"/>
    </source>
</evidence>
<evidence type="ECO:0000256" key="14">
    <source>
        <dbReference type="ARBA" id="ARBA00022842"/>
    </source>
</evidence>
<evidence type="ECO:0000256" key="2">
    <source>
        <dbReference type="ARBA" id="ARBA00005967"/>
    </source>
</evidence>
<dbReference type="Gene3D" id="1.10.287.3610">
    <property type="match status" value="1"/>
</dbReference>
<evidence type="ECO:0000256" key="10">
    <source>
        <dbReference type="ARBA" id="ARBA00022723"/>
    </source>
</evidence>
<dbReference type="AlphaFoldDB" id="G7UQB5"/>
<feature type="active site" description="Proton acceptor" evidence="20">
    <location>
        <position position="93"/>
    </location>
</feature>
<feature type="binding site" evidence="22">
    <location>
        <position position="100"/>
    </location>
    <ligand>
        <name>ATP</name>
        <dbReference type="ChEBI" id="CHEBI:30616"/>
    </ligand>
</feature>
<dbReference type="PANTHER" id="PTHR34299">
    <property type="entry name" value="DIACYLGLYCEROL KINASE"/>
    <property type="match status" value="1"/>
</dbReference>
<dbReference type="InterPro" id="IPR000829">
    <property type="entry name" value="DAGK"/>
</dbReference>
<evidence type="ECO:0000256" key="15">
    <source>
        <dbReference type="ARBA" id="ARBA00022989"/>
    </source>
</evidence>
<evidence type="ECO:0000256" key="8">
    <source>
        <dbReference type="ARBA" id="ARBA00022679"/>
    </source>
</evidence>
<keyword evidence="12 24" id="KW-0418">Kinase</keyword>
<evidence type="ECO:0000256" key="20">
    <source>
        <dbReference type="PIRSR" id="PIRSR600829-1"/>
    </source>
</evidence>
<comment type="cofactor">
    <cofactor evidence="23">
        <name>Mg(2+)</name>
        <dbReference type="ChEBI" id="CHEBI:18420"/>
    </cofactor>
    <text evidence="23">Mn(2+), Zn(2+), Cd(2+) and Co(2+) support activity to lesser extents.</text>
</comment>
<gene>
    <name evidence="25" type="ordered locus">DSC_05380</name>
</gene>
<dbReference type="HOGENOM" id="CLU_112343_3_0_6"/>
<evidence type="ECO:0000256" key="4">
    <source>
        <dbReference type="ARBA" id="ARBA00017575"/>
    </source>
</evidence>
<feature type="transmembrane region" description="Helical" evidence="24">
    <location>
        <begin position="55"/>
        <end position="74"/>
    </location>
</feature>
<keyword evidence="26" id="KW-1185">Reference proteome</keyword>
<feature type="binding site" evidence="22">
    <location>
        <position position="33"/>
    </location>
    <ligand>
        <name>ATP</name>
        <dbReference type="ChEBI" id="CHEBI:30616"/>
    </ligand>
</feature>
<feature type="transmembrane region" description="Helical" evidence="24">
    <location>
        <begin position="124"/>
        <end position="148"/>
    </location>
</feature>
<dbReference type="EMBL" id="CP003093">
    <property type="protein sequence ID" value="AER55727.1"/>
    <property type="molecule type" value="Genomic_DNA"/>
</dbReference>
<reference evidence="25 26" key="1">
    <citation type="journal article" date="2012" name="J. Bacteriol.">
        <title>Complete Genome Sequence of the BTEX-Degrading Bacterium Pseudoxanthomonas spadix BD-a59.</title>
        <authorList>
            <person name="Lee S.H."/>
            <person name="Jin H.M."/>
            <person name="Lee H.J."/>
            <person name="Kim J.M."/>
            <person name="Jeon C.O."/>
        </authorList>
    </citation>
    <scope>NUCLEOTIDE SEQUENCE [LARGE SCALE GENOMIC DNA]</scope>
    <source>
        <strain evidence="25 26">BD-a59</strain>
    </source>
</reference>